<dbReference type="InterPro" id="IPR000627">
    <property type="entry name" value="Intradiol_dOase_C"/>
</dbReference>
<accession>A0AAD4EZM6</accession>
<evidence type="ECO:0000259" key="8">
    <source>
        <dbReference type="PROSITE" id="PS00083"/>
    </source>
</evidence>
<dbReference type="EMBL" id="JAHCVI010000001">
    <property type="protein sequence ID" value="KAG7290444.1"/>
    <property type="molecule type" value="Genomic_DNA"/>
</dbReference>
<evidence type="ECO:0000256" key="1">
    <source>
        <dbReference type="ARBA" id="ARBA00001965"/>
    </source>
</evidence>
<evidence type="ECO:0000256" key="2">
    <source>
        <dbReference type="ARBA" id="ARBA00007825"/>
    </source>
</evidence>
<feature type="region of interest" description="Disordered" evidence="7">
    <location>
        <begin position="1"/>
        <end position="21"/>
    </location>
</feature>
<dbReference type="PANTHER" id="PTHR33711:SF7">
    <property type="entry name" value="INTRADIOL RING-CLEAVAGE DIOXYGENASES DOMAIN-CONTAINING PROTEIN-RELATED"/>
    <property type="match status" value="1"/>
</dbReference>
<dbReference type="Pfam" id="PF00775">
    <property type="entry name" value="Dioxygenase_C"/>
    <property type="match status" value="1"/>
</dbReference>
<proteinExistence type="inferred from homology"/>
<gene>
    <name evidence="9" type="ORF">NEMBOFW57_000446</name>
</gene>
<evidence type="ECO:0000313" key="10">
    <source>
        <dbReference type="Proteomes" id="UP001197093"/>
    </source>
</evidence>
<dbReference type="GO" id="GO:0008199">
    <property type="term" value="F:ferric iron binding"/>
    <property type="evidence" value="ECO:0007669"/>
    <property type="project" value="InterPro"/>
</dbReference>
<reference evidence="9" key="1">
    <citation type="submission" date="2023-02" db="EMBL/GenBank/DDBJ databases">
        <authorList>
            <person name="Palmer J.M."/>
        </authorList>
    </citation>
    <scope>NUCLEOTIDE SEQUENCE</scope>
    <source>
        <strain evidence="9">FW57</strain>
    </source>
</reference>
<comment type="cofactor">
    <cofactor evidence="1">
        <name>Fe(3+)</name>
        <dbReference type="ChEBI" id="CHEBI:29034"/>
    </cofactor>
</comment>
<evidence type="ECO:0000256" key="7">
    <source>
        <dbReference type="SAM" id="MobiDB-lite"/>
    </source>
</evidence>
<name>A0AAD4EZM6_9PEZI</name>
<evidence type="ECO:0000256" key="3">
    <source>
        <dbReference type="ARBA" id="ARBA00022723"/>
    </source>
</evidence>
<evidence type="ECO:0000256" key="4">
    <source>
        <dbReference type="ARBA" id="ARBA00022964"/>
    </source>
</evidence>
<feature type="domain" description="Intradiol ring-cleavage dioxygenases" evidence="8">
    <location>
        <begin position="169"/>
        <end position="197"/>
    </location>
</feature>
<sequence length="206" mass="22403">MGQMIPDHTPGAPMGLKANSMPKKTLPKKAQLDATFTDRVIAATGPKADRRLAEVMPSLVRHLHAFAREVNLTVAEWTAAVDFINECGMMSDDRRNETQLLCDIIGLESLVDEITSKLLATSNTETPSAILGPFYRNDAPLLPNGTSIIQNLSPSVSWYEQAVEDSAFVTGRVLSSSGTPIKGAIVDVWHSAPNGLYEQQDESQPR</sequence>
<keyword evidence="3" id="KW-0479">Metal-binding</keyword>
<dbReference type="PROSITE" id="PS00083">
    <property type="entry name" value="INTRADIOL_DIOXYGENAS"/>
    <property type="match status" value="1"/>
</dbReference>
<dbReference type="InterPro" id="IPR050770">
    <property type="entry name" value="Intradiol_RC_Dioxygenase"/>
</dbReference>
<dbReference type="PANTHER" id="PTHR33711">
    <property type="entry name" value="DIOXYGENASE, PUTATIVE (AFU_ORTHOLOGUE AFUA_2G02910)-RELATED"/>
    <property type="match status" value="1"/>
</dbReference>
<dbReference type="GO" id="GO:0018576">
    <property type="term" value="F:catechol 1,2-dioxygenase activity"/>
    <property type="evidence" value="ECO:0007669"/>
    <property type="project" value="InterPro"/>
</dbReference>
<dbReference type="Pfam" id="PF04444">
    <property type="entry name" value="Dioxygenase_N"/>
    <property type="match status" value="1"/>
</dbReference>
<keyword evidence="4" id="KW-0223">Dioxygenase</keyword>
<keyword evidence="6" id="KW-0408">Iron</keyword>
<evidence type="ECO:0000313" key="9">
    <source>
        <dbReference type="EMBL" id="KAG7290444.1"/>
    </source>
</evidence>
<dbReference type="GO" id="GO:0009712">
    <property type="term" value="P:catechol-containing compound metabolic process"/>
    <property type="evidence" value="ECO:0007669"/>
    <property type="project" value="InterPro"/>
</dbReference>
<comment type="similarity">
    <text evidence="2">Belongs to the intradiol ring-cleavage dioxygenase family.</text>
</comment>
<protein>
    <recommendedName>
        <fullName evidence="8">Intradiol ring-cleavage dioxygenases domain-containing protein</fullName>
    </recommendedName>
</protein>
<dbReference type="AlphaFoldDB" id="A0AAD4EZM6"/>
<dbReference type="InterPro" id="IPR015889">
    <property type="entry name" value="Intradiol_dOase_core"/>
</dbReference>
<organism evidence="9 10">
    <name type="scientific">Staphylotrichum longicolle</name>
    <dbReference type="NCBI Taxonomy" id="669026"/>
    <lineage>
        <taxon>Eukaryota</taxon>
        <taxon>Fungi</taxon>
        <taxon>Dikarya</taxon>
        <taxon>Ascomycota</taxon>
        <taxon>Pezizomycotina</taxon>
        <taxon>Sordariomycetes</taxon>
        <taxon>Sordariomycetidae</taxon>
        <taxon>Sordariales</taxon>
        <taxon>Chaetomiaceae</taxon>
        <taxon>Staphylotrichum</taxon>
    </lineage>
</organism>
<dbReference type="SUPFAM" id="SSF49482">
    <property type="entry name" value="Aromatic compound dioxygenase"/>
    <property type="match status" value="1"/>
</dbReference>
<dbReference type="Gene3D" id="2.60.130.10">
    <property type="entry name" value="Aromatic compound dioxygenase"/>
    <property type="match status" value="1"/>
</dbReference>
<keyword evidence="5" id="KW-0560">Oxidoreductase</keyword>
<keyword evidence="10" id="KW-1185">Reference proteome</keyword>
<evidence type="ECO:0000256" key="6">
    <source>
        <dbReference type="ARBA" id="ARBA00023004"/>
    </source>
</evidence>
<evidence type="ECO:0000256" key="5">
    <source>
        <dbReference type="ARBA" id="ARBA00023002"/>
    </source>
</evidence>
<dbReference type="InterPro" id="IPR007535">
    <property type="entry name" value="Catechol_dOase_N"/>
</dbReference>
<dbReference type="Proteomes" id="UP001197093">
    <property type="component" value="Unassembled WGS sequence"/>
</dbReference>
<comment type="caution">
    <text evidence="9">The sequence shown here is derived from an EMBL/GenBank/DDBJ whole genome shotgun (WGS) entry which is preliminary data.</text>
</comment>